<dbReference type="EMBL" id="BAAAMN010000036">
    <property type="protein sequence ID" value="GAA2038026.1"/>
    <property type="molecule type" value="Genomic_DNA"/>
</dbReference>
<keyword evidence="3" id="KW-1185">Reference proteome</keyword>
<feature type="region of interest" description="Disordered" evidence="1">
    <location>
        <begin position="1"/>
        <end position="38"/>
    </location>
</feature>
<organism evidence="2 3">
    <name type="scientific">Yaniella flava</name>
    <dbReference type="NCBI Taxonomy" id="287930"/>
    <lineage>
        <taxon>Bacteria</taxon>
        <taxon>Bacillati</taxon>
        <taxon>Actinomycetota</taxon>
        <taxon>Actinomycetes</taxon>
        <taxon>Micrococcales</taxon>
        <taxon>Micrococcaceae</taxon>
        <taxon>Yaniella</taxon>
    </lineage>
</organism>
<protein>
    <submittedName>
        <fullName evidence="2">Uncharacterized protein</fullName>
    </submittedName>
</protein>
<feature type="compositionally biased region" description="Polar residues" evidence="1">
    <location>
        <begin position="1"/>
        <end position="25"/>
    </location>
</feature>
<name>A0ABN2UIV2_9MICC</name>
<evidence type="ECO:0000313" key="2">
    <source>
        <dbReference type="EMBL" id="GAA2038026.1"/>
    </source>
</evidence>
<sequence>MTKPLTSAQSAQQHNRTSDGKYTTKSHSESDVSLGIADDSNEQRRRLEIFTDGHDDQWHQDFMNNDIPTLREVAHYGWQTNDPYDLVALNDRFDAVDLHAFYDTDMDGYDAVHDDAGLTPELWMSDKDGQSWAKVSDQDLLVGYEEEYEGDSAYSAYAKPESFFDDDQDGRYQPELNKYDYFGGDYDFVHVIPPASVDSLVTEYDDPNSPLNCVHPPGETEVGMLPGLGPGEFEDGEIAVANAMHAKGVSTFVEYGADNPFEDTDGPNFDPHANTSIVHFYRTDDAGNERHFATGHTKGRLADSNIYGAQVMARNLSDINWVENSYERYDLDEWTEELGYEFEVADMSDPDYRRAAYEHKTITQQRQQLIDFFGDEDLVNQLAEEN</sequence>
<evidence type="ECO:0000256" key="1">
    <source>
        <dbReference type="SAM" id="MobiDB-lite"/>
    </source>
</evidence>
<reference evidence="2 3" key="1">
    <citation type="journal article" date="2019" name="Int. J. Syst. Evol. Microbiol.">
        <title>The Global Catalogue of Microorganisms (GCM) 10K type strain sequencing project: providing services to taxonomists for standard genome sequencing and annotation.</title>
        <authorList>
            <consortium name="The Broad Institute Genomics Platform"/>
            <consortium name="The Broad Institute Genome Sequencing Center for Infectious Disease"/>
            <person name="Wu L."/>
            <person name="Ma J."/>
        </authorList>
    </citation>
    <scope>NUCLEOTIDE SEQUENCE [LARGE SCALE GENOMIC DNA]</scope>
    <source>
        <strain evidence="2 3">JCM 13595</strain>
    </source>
</reference>
<comment type="caution">
    <text evidence="2">The sequence shown here is derived from an EMBL/GenBank/DDBJ whole genome shotgun (WGS) entry which is preliminary data.</text>
</comment>
<proteinExistence type="predicted"/>
<evidence type="ECO:0000313" key="3">
    <source>
        <dbReference type="Proteomes" id="UP001501461"/>
    </source>
</evidence>
<dbReference type="RefSeq" id="WP_343957798.1">
    <property type="nucleotide sequence ID" value="NZ_BAAAMN010000036.1"/>
</dbReference>
<gene>
    <name evidence="2" type="ORF">GCM10009720_18120</name>
</gene>
<accession>A0ABN2UIV2</accession>
<dbReference type="Proteomes" id="UP001501461">
    <property type="component" value="Unassembled WGS sequence"/>
</dbReference>